<gene>
    <name evidence="14" type="ORF">BL253_04355</name>
</gene>
<dbReference type="PROSITE" id="PS50893">
    <property type="entry name" value="ABC_TRANSPORTER_2"/>
    <property type="match status" value="1"/>
</dbReference>
<dbReference type="PANTHER" id="PTHR43394:SF1">
    <property type="entry name" value="ATP-BINDING CASSETTE SUB-FAMILY B MEMBER 10, MITOCHONDRIAL"/>
    <property type="match status" value="1"/>
</dbReference>
<keyword evidence="7" id="KW-0067">ATP-binding</keyword>
<evidence type="ECO:0000259" key="12">
    <source>
        <dbReference type="PROSITE" id="PS50893"/>
    </source>
</evidence>
<evidence type="ECO:0000256" key="2">
    <source>
        <dbReference type="ARBA" id="ARBA00022448"/>
    </source>
</evidence>
<keyword evidence="9 11" id="KW-0472">Membrane</keyword>
<dbReference type="SUPFAM" id="SSF90123">
    <property type="entry name" value="ABC transporter transmembrane region"/>
    <property type="match status" value="1"/>
</dbReference>
<feature type="transmembrane region" description="Helical" evidence="11">
    <location>
        <begin position="148"/>
        <end position="172"/>
    </location>
</feature>
<dbReference type="InterPro" id="IPR036640">
    <property type="entry name" value="ABC1_TM_sf"/>
</dbReference>
<dbReference type="CDD" id="cd07346">
    <property type="entry name" value="ABC_6TM_exporters"/>
    <property type="match status" value="1"/>
</dbReference>
<evidence type="ECO:0000256" key="11">
    <source>
        <dbReference type="SAM" id="Phobius"/>
    </source>
</evidence>
<evidence type="ECO:0000256" key="3">
    <source>
        <dbReference type="ARBA" id="ARBA00022475"/>
    </source>
</evidence>
<protein>
    <submittedName>
        <fullName evidence="14">Multidrug ABC transporter permease</fullName>
    </submittedName>
</protein>
<dbReference type="GO" id="GO:0015421">
    <property type="term" value="F:ABC-type oligopeptide transporter activity"/>
    <property type="evidence" value="ECO:0007669"/>
    <property type="project" value="TreeGrafter"/>
</dbReference>
<evidence type="ECO:0000256" key="7">
    <source>
        <dbReference type="ARBA" id="ARBA00022840"/>
    </source>
</evidence>
<dbReference type="GO" id="GO:0016887">
    <property type="term" value="F:ATP hydrolysis activity"/>
    <property type="evidence" value="ECO:0007669"/>
    <property type="project" value="InterPro"/>
</dbReference>
<feature type="transmembrane region" description="Helical" evidence="11">
    <location>
        <begin position="67"/>
        <end position="92"/>
    </location>
</feature>
<dbReference type="FunFam" id="3.40.50.300:FF:001001">
    <property type="entry name" value="Multidrug ABC transporter ATP-binding protein"/>
    <property type="match status" value="1"/>
</dbReference>
<name>A0A1V2IHJ5_9ACTN</name>
<evidence type="ECO:0000259" key="13">
    <source>
        <dbReference type="PROSITE" id="PS50929"/>
    </source>
</evidence>
<dbReference type="GO" id="GO:0005524">
    <property type="term" value="F:ATP binding"/>
    <property type="evidence" value="ECO:0007669"/>
    <property type="project" value="UniProtKB-KW"/>
</dbReference>
<keyword evidence="5 11" id="KW-0812">Transmembrane</keyword>
<dbReference type="AlphaFoldDB" id="A0A1V2IHJ5"/>
<feature type="region of interest" description="Disordered" evidence="10">
    <location>
        <begin position="333"/>
        <end position="364"/>
    </location>
</feature>
<dbReference type="STRING" id="1834516.BL253_04355"/>
<evidence type="ECO:0000256" key="6">
    <source>
        <dbReference type="ARBA" id="ARBA00022741"/>
    </source>
</evidence>
<evidence type="ECO:0000313" key="14">
    <source>
        <dbReference type="EMBL" id="ONH32644.1"/>
    </source>
</evidence>
<keyword evidence="4" id="KW-0997">Cell inner membrane</keyword>
<feature type="domain" description="ABC transporter" evidence="12">
    <location>
        <begin position="367"/>
        <end position="601"/>
    </location>
</feature>
<keyword evidence="3" id="KW-1003">Cell membrane</keyword>
<evidence type="ECO:0000256" key="4">
    <source>
        <dbReference type="ARBA" id="ARBA00022519"/>
    </source>
</evidence>
<evidence type="ECO:0000313" key="15">
    <source>
        <dbReference type="Proteomes" id="UP000188929"/>
    </source>
</evidence>
<keyword evidence="8 11" id="KW-1133">Transmembrane helix</keyword>
<dbReference type="InterPro" id="IPR027417">
    <property type="entry name" value="P-loop_NTPase"/>
</dbReference>
<evidence type="ECO:0000256" key="8">
    <source>
        <dbReference type="ARBA" id="ARBA00022989"/>
    </source>
</evidence>
<dbReference type="EMBL" id="MOMC01000009">
    <property type="protein sequence ID" value="ONH32644.1"/>
    <property type="molecule type" value="Genomic_DNA"/>
</dbReference>
<comment type="subcellular location">
    <subcellularLocation>
        <location evidence="1">Cell membrane</location>
        <topology evidence="1">Multi-pass membrane protein</topology>
    </subcellularLocation>
</comment>
<feature type="compositionally biased region" description="Low complexity" evidence="10">
    <location>
        <begin position="343"/>
        <end position="353"/>
    </location>
</feature>
<dbReference type="SMART" id="SM00382">
    <property type="entry name" value="AAA"/>
    <property type="match status" value="1"/>
</dbReference>
<dbReference type="SUPFAM" id="SSF52540">
    <property type="entry name" value="P-loop containing nucleoside triphosphate hydrolases"/>
    <property type="match status" value="1"/>
</dbReference>
<evidence type="ECO:0000256" key="10">
    <source>
        <dbReference type="SAM" id="MobiDB-lite"/>
    </source>
</evidence>
<dbReference type="InterPro" id="IPR039421">
    <property type="entry name" value="Type_1_exporter"/>
</dbReference>
<keyword evidence="6" id="KW-0547">Nucleotide-binding</keyword>
<sequence>MLLPTATGARTRGAVGELLRPRRALAVAALVAVAAGTGVGLLTAPILGHLVDLAADGHQAAAMTAPFLFLIVVAVVAGGLTVLGESLVAQLGENMLAELRERLVARALRLPLERVEAAGTGDLTARVTNDVGMIADVVRTALPQFARAGLTIGLTLVGIAVLDWRFLLAALLATPVQAITVRWYARTAPPVYATQRIAAGAQQQQLLETVGGAATVRAFHLAPRQLGRVEERSAEAVRWTLSGTALVTRFFGRLNLAEFIGLAAVLSTGFLLVRHDAVSIGTATAAALYFHNLFNPINAALSLVDDAQAAGASLARLVGVIDLPDESAVVAAPPHQRAHAADGDGPPTAGPPAEASSTQVEPSAASVSVTGVTFGYRSGHDVLRDVDLTVRAGERVALVGASGAGKTTLAKLIAGIHQPSGGSVSIGGVPLDELGPTATRRTVALVTQEVHVFAGPLADDLRLAAPGATDDELTAALDVVGALAWARLLPAGLDTVVGEGGHRLTVAQAQQLALARLVLADPPVAILDEATAEAGSAAARALDAAADAALRGRTAILVAHRLAQAATADRVVVLDEGRVVESGPHAELLATPGRYATLWSAWTAHRPNSPGGSAPPPAPRRA</sequence>
<dbReference type="Pfam" id="PF00664">
    <property type="entry name" value="ABC_membrane"/>
    <property type="match status" value="1"/>
</dbReference>
<evidence type="ECO:0000256" key="1">
    <source>
        <dbReference type="ARBA" id="ARBA00004651"/>
    </source>
</evidence>
<evidence type="ECO:0000256" key="5">
    <source>
        <dbReference type="ARBA" id="ARBA00022692"/>
    </source>
</evidence>
<feature type="transmembrane region" description="Helical" evidence="11">
    <location>
        <begin position="24"/>
        <end position="47"/>
    </location>
</feature>
<dbReference type="InterPro" id="IPR011527">
    <property type="entry name" value="ABC1_TM_dom"/>
</dbReference>
<dbReference type="Pfam" id="PF00005">
    <property type="entry name" value="ABC_tran"/>
    <property type="match status" value="1"/>
</dbReference>
<dbReference type="Proteomes" id="UP000188929">
    <property type="component" value="Unassembled WGS sequence"/>
</dbReference>
<dbReference type="PROSITE" id="PS50929">
    <property type="entry name" value="ABC_TM1F"/>
    <property type="match status" value="1"/>
</dbReference>
<feature type="compositionally biased region" description="Polar residues" evidence="10">
    <location>
        <begin position="355"/>
        <end position="364"/>
    </location>
</feature>
<accession>A0A1V2IHJ5</accession>
<dbReference type="InterPro" id="IPR003593">
    <property type="entry name" value="AAA+_ATPase"/>
</dbReference>
<evidence type="ECO:0000256" key="9">
    <source>
        <dbReference type="ARBA" id="ARBA00023136"/>
    </source>
</evidence>
<keyword evidence="15" id="KW-1185">Reference proteome</keyword>
<proteinExistence type="predicted"/>
<keyword evidence="2" id="KW-0813">Transport</keyword>
<dbReference type="GO" id="GO:0005886">
    <property type="term" value="C:plasma membrane"/>
    <property type="evidence" value="ECO:0007669"/>
    <property type="project" value="UniProtKB-SubCell"/>
</dbReference>
<organism evidence="14 15">
    <name type="scientific">Pseudofrankia asymbiotica</name>
    <dbReference type="NCBI Taxonomy" id="1834516"/>
    <lineage>
        <taxon>Bacteria</taxon>
        <taxon>Bacillati</taxon>
        <taxon>Actinomycetota</taxon>
        <taxon>Actinomycetes</taxon>
        <taxon>Frankiales</taxon>
        <taxon>Frankiaceae</taxon>
        <taxon>Pseudofrankia</taxon>
    </lineage>
</organism>
<dbReference type="Gene3D" id="3.40.50.300">
    <property type="entry name" value="P-loop containing nucleotide triphosphate hydrolases"/>
    <property type="match status" value="1"/>
</dbReference>
<dbReference type="InterPro" id="IPR003439">
    <property type="entry name" value="ABC_transporter-like_ATP-bd"/>
</dbReference>
<reference evidence="15" key="1">
    <citation type="submission" date="2016-10" db="EMBL/GenBank/DDBJ databases">
        <title>Frankia sp. NRRL B-16386 Genome sequencing.</title>
        <authorList>
            <person name="Ghodhbane-Gtari F."/>
            <person name="Swanson E."/>
            <person name="Gueddou A."/>
            <person name="Hezbri K."/>
            <person name="Ktari K."/>
            <person name="Nouioui I."/>
            <person name="Morris K."/>
            <person name="Simpson S."/>
            <person name="Abebe-Akele F."/>
            <person name="Thomas K."/>
            <person name="Gtari M."/>
            <person name="Tisa L.S."/>
        </authorList>
    </citation>
    <scope>NUCLEOTIDE SEQUENCE [LARGE SCALE GENOMIC DNA]</scope>
    <source>
        <strain evidence="15">NRRL B-16386</strain>
    </source>
</reference>
<dbReference type="PANTHER" id="PTHR43394">
    <property type="entry name" value="ATP-DEPENDENT PERMEASE MDL1, MITOCHONDRIAL"/>
    <property type="match status" value="1"/>
</dbReference>
<comment type="caution">
    <text evidence="14">The sequence shown here is derived from an EMBL/GenBank/DDBJ whole genome shotgun (WGS) entry which is preliminary data.</text>
</comment>
<dbReference type="Gene3D" id="1.20.1560.10">
    <property type="entry name" value="ABC transporter type 1, transmembrane domain"/>
    <property type="match status" value="1"/>
</dbReference>
<feature type="domain" description="ABC transmembrane type-1" evidence="13">
    <location>
        <begin position="27"/>
        <end position="309"/>
    </location>
</feature>